<dbReference type="PANTHER" id="PTHR46796">
    <property type="entry name" value="HTH-TYPE TRANSCRIPTIONAL ACTIVATOR RHAS-RELATED"/>
    <property type="match status" value="1"/>
</dbReference>
<dbReference type="SMART" id="SM00342">
    <property type="entry name" value="HTH_ARAC"/>
    <property type="match status" value="1"/>
</dbReference>
<dbReference type="InterPro" id="IPR009057">
    <property type="entry name" value="Homeodomain-like_sf"/>
</dbReference>
<dbReference type="PROSITE" id="PS01124">
    <property type="entry name" value="HTH_ARAC_FAMILY_2"/>
    <property type="match status" value="1"/>
</dbReference>
<sequence length="311" mass="32367">MPVNAGDLPGAAAPPPGLLTVGYFDERPGYAVGRPRGADSWLFTWTVAGTGLLRQGPDETTAGPGDLVALGPRAPHRYAVAEGAERWAFWWVHCQARPAWAGWLRPHRSAGGGLYAVRGVPEFARARIAGAFARMAADARWSGEAPGPAPRPAEAPGPVAVAHGSAARELALGALEEIVVLAGSTARAPGAQPVARDGVDARVRRVAALIAADPGAPHTVASLAARVALSPSRLAHLFAEQLGQPPMRALREARLRHAARLLEVTDLSVARVAASAGFASAFHFSRLFRERYGVPPGAYRAERAGDGGSPG</sequence>
<dbReference type="InterPro" id="IPR018060">
    <property type="entry name" value="HTH_AraC"/>
</dbReference>
<reference evidence="6 7" key="1">
    <citation type="submission" date="2019-06" db="EMBL/GenBank/DDBJ databases">
        <title>Draft genome of Streptomyces sedi sp. JCM16909.</title>
        <authorList>
            <person name="Klykleung N."/>
            <person name="Tanasupawat S."/>
            <person name="Kudo T."/>
            <person name="Yuki M."/>
            <person name="Ohkuma M."/>
        </authorList>
    </citation>
    <scope>NUCLEOTIDE SEQUENCE [LARGE SCALE GENOMIC DNA]</scope>
    <source>
        <strain evidence="6 7">JCM 16909</strain>
    </source>
</reference>
<evidence type="ECO:0000256" key="3">
    <source>
        <dbReference type="ARBA" id="ARBA00023159"/>
    </source>
</evidence>
<dbReference type="Gene3D" id="2.60.120.280">
    <property type="entry name" value="Regulatory protein AraC"/>
    <property type="match status" value="1"/>
</dbReference>
<keyword evidence="3" id="KW-0010">Activator</keyword>
<evidence type="ECO:0000256" key="2">
    <source>
        <dbReference type="ARBA" id="ARBA00023125"/>
    </source>
</evidence>
<dbReference type="Pfam" id="PF02311">
    <property type="entry name" value="AraC_binding"/>
    <property type="match status" value="1"/>
</dbReference>
<dbReference type="Gene3D" id="1.10.10.60">
    <property type="entry name" value="Homeodomain-like"/>
    <property type="match status" value="2"/>
</dbReference>
<dbReference type="InterPro" id="IPR050204">
    <property type="entry name" value="AraC_XylS_family_regulators"/>
</dbReference>
<dbReference type="GO" id="GO:0003700">
    <property type="term" value="F:DNA-binding transcription factor activity"/>
    <property type="evidence" value="ECO:0007669"/>
    <property type="project" value="InterPro"/>
</dbReference>
<dbReference type="GO" id="GO:0043565">
    <property type="term" value="F:sequence-specific DNA binding"/>
    <property type="evidence" value="ECO:0007669"/>
    <property type="project" value="InterPro"/>
</dbReference>
<dbReference type="EMBL" id="VDGT01000023">
    <property type="protein sequence ID" value="TNM26328.1"/>
    <property type="molecule type" value="Genomic_DNA"/>
</dbReference>
<name>A0A5C4US42_9ACTN</name>
<evidence type="ECO:0000313" key="6">
    <source>
        <dbReference type="EMBL" id="TNM26328.1"/>
    </source>
</evidence>
<dbReference type="SUPFAM" id="SSF51215">
    <property type="entry name" value="Regulatory protein AraC"/>
    <property type="match status" value="1"/>
</dbReference>
<keyword evidence="2" id="KW-0238">DNA-binding</keyword>
<evidence type="ECO:0000259" key="5">
    <source>
        <dbReference type="PROSITE" id="PS01124"/>
    </source>
</evidence>
<accession>A0A5C4US42</accession>
<organism evidence="6 7">
    <name type="scientific">Streptomyces sedi</name>
    <dbReference type="NCBI Taxonomy" id="555059"/>
    <lineage>
        <taxon>Bacteria</taxon>
        <taxon>Bacillati</taxon>
        <taxon>Actinomycetota</taxon>
        <taxon>Actinomycetes</taxon>
        <taxon>Kitasatosporales</taxon>
        <taxon>Streptomycetaceae</taxon>
        <taxon>Streptomyces</taxon>
    </lineage>
</organism>
<keyword evidence="7" id="KW-1185">Reference proteome</keyword>
<feature type="domain" description="HTH araC/xylS-type" evidence="5">
    <location>
        <begin position="204"/>
        <end position="302"/>
    </location>
</feature>
<dbReference type="Proteomes" id="UP000311713">
    <property type="component" value="Unassembled WGS sequence"/>
</dbReference>
<dbReference type="SUPFAM" id="SSF46689">
    <property type="entry name" value="Homeodomain-like"/>
    <property type="match status" value="2"/>
</dbReference>
<evidence type="ECO:0000256" key="4">
    <source>
        <dbReference type="ARBA" id="ARBA00023163"/>
    </source>
</evidence>
<keyword evidence="1" id="KW-0805">Transcription regulation</keyword>
<dbReference type="PROSITE" id="PS00041">
    <property type="entry name" value="HTH_ARAC_FAMILY_1"/>
    <property type="match status" value="1"/>
</dbReference>
<dbReference type="RefSeq" id="WP_139648861.1">
    <property type="nucleotide sequence ID" value="NZ_BAAAZS010000060.1"/>
</dbReference>
<evidence type="ECO:0000256" key="1">
    <source>
        <dbReference type="ARBA" id="ARBA00023015"/>
    </source>
</evidence>
<comment type="caution">
    <text evidence="6">The sequence shown here is derived from an EMBL/GenBank/DDBJ whole genome shotgun (WGS) entry which is preliminary data.</text>
</comment>
<dbReference type="InterPro" id="IPR018062">
    <property type="entry name" value="HTH_AraC-typ_CS"/>
</dbReference>
<gene>
    <name evidence="6" type="ORF">FH715_24130</name>
</gene>
<dbReference type="PRINTS" id="PR00032">
    <property type="entry name" value="HTHARAC"/>
</dbReference>
<dbReference type="OrthoDB" id="3186094at2"/>
<dbReference type="InterPro" id="IPR037923">
    <property type="entry name" value="HTH-like"/>
</dbReference>
<proteinExistence type="predicted"/>
<dbReference type="InterPro" id="IPR020449">
    <property type="entry name" value="Tscrpt_reg_AraC-type_HTH"/>
</dbReference>
<dbReference type="InterPro" id="IPR003313">
    <property type="entry name" value="AraC-bd"/>
</dbReference>
<evidence type="ECO:0000313" key="7">
    <source>
        <dbReference type="Proteomes" id="UP000311713"/>
    </source>
</evidence>
<protein>
    <submittedName>
        <fullName evidence="6">Helix-turn-helix domain-containing protein</fullName>
    </submittedName>
</protein>
<keyword evidence="4" id="KW-0804">Transcription</keyword>
<dbReference type="AlphaFoldDB" id="A0A5C4US42"/>
<dbReference type="Pfam" id="PF12833">
    <property type="entry name" value="HTH_18"/>
    <property type="match status" value="1"/>
</dbReference>